<dbReference type="EMBL" id="BSOB01000002">
    <property type="protein sequence ID" value="GLQ91152.1"/>
    <property type="molecule type" value="Genomic_DNA"/>
</dbReference>
<dbReference type="Pfam" id="PF02541">
    <property type="entry name" value="Ppx-GppA"/>
    <property type="match status" value="1"/>
</dbReference>
<dbReference type="PIRSF" id="PIRSF001267">
    <property type="entry name" value="Pyrophosphatase_GppA_Ppx"/>
    <property type="match status" value="1"/>
</dbReference>
<evidence type="ECO:0000256" key="1">
    <source>
        <dbReference type="ARBA" id="ARBA00022801"/>
    </source>
</evidence>
<evidence type="ECO:0000313" key="5">
    <source>
        <dbReference type="Proteomes" id="UP001156670"/>
    </source>
</evidence>
<dbReference type="CDD" id="cd24053">
    <property type="entry name" value="ASKHA_NBD_EcPPX-GppA-like"/>
    <property type="match status" value="1"/>
</dbReference>
<dbReference type="PANTHER" id="PTHR30005:SF14">
    <property type="entry name" value="EXOPOLYPHOSPHATASE"/>
    <property type="match status" value="1"/>
</dbReference>
<keyword evidence="5" id="KW-1185">Reference proteome</keyword>
<keyword evidence="1" id="KW-0378">Hydrolase</keyword>
<dbReference type="Proteomes" id="UP001156670">
    <property type="component" value="Unassembled WGS sequence"/>
</dbReference>
<reference evidence="5" key="1">
    <citation type="journal article" date="2019" name="Int. J. Syst. Evol. Microbiol.">
        <title>The Global Catalogue of Microorganisms (GCM) 10K type strain sequencing project: providing services to taxonomists for standard genome sequencing and annotation.</title>
        <authorList>
            <consortium name="The Broad Institute Genomics Platform"/>
            <consortium name="The Broad Institute Genome Sequencing Center for Infectious Disease"/>
            <person name="Wu L."/>
            <person name="Ma J."/>
        </authorList>
    </citation>
    <scope>NUCLEOTIDE SEQUENCE [LARGE SCALE GENOMIC DNA]</scope>
    <source>
        <strain evidence="5">NBRC 111980</strain>
    </source>
</reference>
<gene>
    <name evidence="4" type="primary">ppx</name>
    <name evidence="4" type="ORF">GCM10007901_01020</name>
</gene>
<evidence type="ECO:0000259" key="2">
    <source>
        <dbReference type="Pfam" id="PF02541"/>
    </source>
</evidence>
<protein>
    <submittedName>
        <fullName evidence="4">Exopolyphosphatase</fullName>
    </submittedName>
</protein>
<comment type="caution">
    <text evidence="4">The sequence shown here is derived from an EMBL/GenBank/DDBJ whole genome shotgun (WGS) entry which is preliminary data.</text>
</comment>
<dbReference type="InterPro" id="IPR048950">
    <property type="entry name" value="Ppx_GppA_C"/>
</dbReference>
<dbReference type="Gene3D" id="1.10.3210.10">
    <property type="entry name" value="Hypothetical protein af1432"/>
    <property type="match status" value="1"/>
</dbReference>
<evidence type="ECO:0000259" key="3">
    <source>
        <dbReference type="Pfam" id="PF21447"/>
    </source>
</evidence>
<dbReference type="InterPro" id="IPR050273">
    <property type="entry name" value="GppA/Ppx_hydrolase"/>
</dbReference>
<sequence length="517" mass="56585">MRESPQFEQESRVSLGDQMQIKDGELMAAVDIGSNSFHMVVARMEHGEPRVIDRLRETVRMAAGLRADGTLDAEHRARALNCLARFGQRIAGIPTARVRAVATNTVRRLASPQAFLTAAEAALGNPVEVVSGREEGRLIFLGVSHDLPTSREPRLVIDIGGGSTEFIIGRGLAPLHTESVQVGCIATTQRFFPGGKLTRKRWQKARGEIGVLLQQFSEEYLEAGWTDAFGSSGSAKAIGAVVQAMKLSDHGVTPTSLAMLRDALLEQGQITTLKLPGLSDERAPVFAGALVIFEAAFAALGIERLRVCESSMREGLLWDLIGRAGGTDPRTSSIDALANRYGVDRAQARRVESTALALFDQAAPSWKLDGEAREWLSWATRVHEIGLAIAHSQYHQHGAYIMRNADLAGFSKQEQHLLAAIVQAHRRKPDKTTFAALPQRYRQLAKHITALLRLAVLLRRARRPESMPPLRLSTTAQRLGLRLPAAWLEQHPLTQADLEQEITPMAELGLTLSIGTE</sequence>
<dbReference type="InterPro" id="IPR003695">
    <property type="entry name" value="Ppx_GppA_N"/>
</dbReference>
<name>A0ABQ5XII4_9GAMM</name>
<feature type="domain" description="Ppx/GppA phosphatase N-terminal" evidence="2">
    <location>
        <begin position="40"/>
        <end position="321"/>
    </location>
</feature>
<feature type="domain" description="Ppx/GppA phosphatase C-terminal" evidence="3">
    <location>
        <begin position="330"/>
        <end position="501"/>
    </location>
</feature>
<accession>A0ABQ5XII4</accession>
<proteinExistence type="predicted"/>
<dbReference type="Gene3D" id="3.30.420.40">
    <property type="match status" value="1"/>
</dbReference>
<dbReference type="SUPFAM" id="SSF53067">
    <property type="entry name" value="Actin-like ATPase domain"/>
    <property type="match status" value="2"/>
</dbReference>
<dbReference type="PANTHER" id="PTHR30005">
    <property type="entry name" value="EXOPOLYPHOSPHATASE"/>
    <property type="match status" value="1"/>
</dbReference>
<organism evidence="4 5">
    <name type="scientific">Dyella acidisoli</name>
    <dbReference type="NCBI Taxonomy" id="1867834"/>
    <lineage>
        <taxon>Bacteria</taxon>
        <taxon>Pseudomonadati</taxon>
        <taxon>Pseudomonadota</taxon>
        <taxon>Gammaproteobacteria</taxon>
        <taxon>Lysobacterales</taxon>
        <taxon>Rhodanobacteraceae</taxon>
        <taxon>Dyella</taxon>
    </lineage>
</organism>
<dbReference type="Gene3D" id="3.30.420.150">
    <property type="entry name" value="Exopolyphosphatase. Domain 2"/>
    <property type="match status" value="1"/>
</dbReference>
<dbReference type="InterPro" id="IPR043129">
    <property type="entry name" value="ATPase_NBD"/>
</dbReference>
<dbReference type="Pfam" id="PF21447">
    <property type="entry name" value="Ppx-GppA_III"/>
    <property type="match status" value="1"/>
</dbReference>
<dbReference type="InterPro" id="IPR030673">
    <property type="entry name" value="PyroPPase_GppA_Ppx"/>
</dbReference>
<evidence type="ECO:0000313" key="4">
    <source>
        <dbReference type="EMBL" id="GLQ91152.1"/>
    </source>
</evidence>
<dbReference type="SUPFAM" id="SSF109604">
    <property type="entry name" value="HD-domain/PDEase-like"/>
    <property type="match status" value="1"/>
</dbReference>